<keyword evidence="6" id="KW-1185">Reference proteome</keyword>
<dbReference type="NCBIfam" id="NF006050">
    <property type="entry name" value="PRK08197.1"/>
    <property type="match status" value="1"/>
</dbReference>
<dbReference type="CDD" id="cd01563">
    <property type="entry name" value="Thr-synth_1"/>
    <property type="match status" value="1"/>
</dbReference>
<comment type="cofactor">
    <cofactor evidence="1">
        <name>pyridoxal 5'-phosphate</name>
        <dbReference type="ChEBI" id="CHEBI:597326"/>
    </cofactor>
</comment>
<sequence>MTTLPLSQLSLLRKLQCPSCGKNYSPRLLQTFATCCNQPLVAEYALASEPLVVEDTGSMWRYAHYLPLFDVKNRVTLGEGLTPIVEWPTLANRYGLRHLLIKDESGNPTGSFKARGLSMAVSKALELGIEELVIPTAGNAGGALSAYARAAGLHATVIMPKDTPEHFKETCEKYGANLIQVSGMINACGRIASEIQAKRGAFNLATMKEPYRLEGKKTMGYEIFEQLTDQLPDVILYPTGGGTGLIGIWKAFQELAQMGLLSPEKFPRMVAVQAEGCAPIADRIRGVQSSPEDYTMSIAYGLSVPQAFAADLIVRVIRESDGEVVTVSDREIIKGINEIGLSENLSICPEGAAVWEGLKKLISENKIQPSERVLLLNTGAGYPM</sequence>
<dbReference type="PROSITE" id="PS00165">
    <property type="entry name" value="DEHYDRATASE_SER_THR"/>
    <property type="match status" value="1"/>
</dbReference>
<comment type="caution">
    <text evidence="5">The sequence shown here is derived from an EMBL/GenBank/DDBJ whole genome shotgun (WGS) entry which is preliminary data.</text>
</comment>
<dbReference type="Gene3D" id="3.40.50.1100">
    <property type="match status" value="2"/>
</dbReference>
<evidence type="ECO:0000313" key="5">
    <source>
        <dbReference type="EMBL" id="MBN7802867.1"/>
    </source>
</evidence>
<evidence type="ECO:0000313" key="6">
    <source>
        <dbReference type="Proteomes" id="UP000664698"/>
    </source>
</evidence>
<dbReference type="Pfam" id="PF00291">
    <property type="entry name" value="PALP"/>
    <property type="match status" value="1"/>
</dbReference>
<keyword evidence="3 5" id="KW-0456">Lyase</keyword>
<dbReference type="InterPro" id="IPR036052">
    <property type="entry name" value="TrpB-like_PALP_sf"/>
</dbReference>
<dbReference type="GO" id="GO:0004795">
    <property type="term" value="F:threonine synthase activity"/>
    <property type="evidence" value="ECO:0007669"/>
    <property type="project" value="UniProtKB-EC"/>
</dbReference>
<dbReference type="PANTHER" id="PTHR48078">
    <property type="entry name" value="THREONINE DEHYDRATASE, MITOCHONDRIAL-RELATED"/>
    <property type="match status" value="1"/>
</dbReference>
<name>A0ABS3BUV5_9BACT</name>
<organism evidence="5 6">
    <name type="scientific">Algoriphagus aestuariicola</name>
    <dbReference type="NCBI Taxonomy" id="1852016"/>
    <lineage>
        <taxon>Bacteria</taxon>
        <taxon>Pseudomonadati</taxon>
        <taxon>Bacteroidota</taxon>
        <taxon>Cytophagia</taxon>
        <taxon>Cytophagales</taxon>
        <taxon>Cyclobacteriaceae</taxon>
        <taxon>Algoriphagus</taxon>
    </lineage>
</organism>
<dbReference type="EC" id="4.2.3.1" evidence="5"/>
<evidence type="ECO:0000256" key="2">
    <source>
        <dbReference type="ARBA" id="ARBA00022898"/>
    </source>
</evidence>
<feature type="domain" description="Tryptophan synthase beta chain-like PALP" evidence="4">
    <location>
        <begin position="75"/>
        <end position="379"/>
    </location>
</feature>
<proteinExistence type="predicted"/>
<dbReference type="InterPro" id="IPR050147">
    <property type="entry name" value="Ser/Thr_Dehydratase"/>
</dbReference>
<protein>
    <submittedName>
        <fullName evidence="5">Threonine synthase</fullName>
        <ecNumber evidence="5">4.2.3.1</ecNumber>
    </submittedName>
</protein>
<keyword evidence="2" id="KW-0663">Pyridoxal phosphate</keyword>
<dbReference type="InterPro" id="IPR001926">
    <property type="entry name" value="TrpB-like_PALP"/>
</dbReference>
<dbReference type="SUPFAM" id="SSF53686">
    <property type="entry name" value="Tryptophan synthase beta subunit-like PLP-dependent enzymes"/>
    <property type="match status" value="1"/>
</dbReference>
<gene>
    <name evidence="5" type="ORF">J0A67_18460</name>
</gene>
<dbReference type="RefSeq" id="WP_206570872.1">
    <property type="nucleotide sequence ID" value="NZ_JAFKCW010000004.1"/>
</dbReference>
<evidence type="ECO:0000256" key="3">
    <source>
        <dbReference type="ARBA" id="ARBA00023239"/>
    </source>
</evidence>
<dbReference type="PANTHER" id="PTHR48078:SF6">
    <property type="entry name" value="L-THREONINE DEHYDRATASE CATABOLIC TDCB"/>
    <property type="match status" value="1"/>
</dbReference>
<evidence type="ECO:0000256" key="1">
    <source>
        <dbReference type="ARBA" id="ARBA00001933"/>
    </source>
</evidence>
<evidence type="ECO:0000259" key="4">
    <source>
        <dbReference type="Pfam" id="PF00291"/>
    </source>
</evidence>
<reference evidence="5 6" key="1">
    <citation type="submission" date="2021-03" db="EMBL/GenBank/DDBJ databases">
        <title>novel species isolated from a fishpond in China.</title>
        <authorList>
            <person name="Lu H."/>
            <person name="Cai Z."/>
        </authorList>
    </citation>
    <scope>NUCLEOTIDE SEQUENCE [LARGE SCALE GENOMIC DNA]</scope>
    <source>
        <strain evidence="5 6">JCM 31546</strain>
    </source>
</reference>
<accession>A0ABS3BUV5</accession>
<dbReference type="Proteomes" id="UP000664698">
    <property type="component" value="Unassembled WGS sequence"/>
</dbReference>
<dbReference type="InterPro" id="IPR000634">
    <property type="entry name" value="Ser/Thr_deHydtase_PyrdxlP-BS"/>
</dbReference>
<dbReference type="EMBL" id="JAFKCW010000004">
    <property type="protein sequence ID" value="MBN7802867.1"/>
    <property type="molecule type" value="Genomic_DNA"/>
</dbReference>